<evidence type="ECO:0000259" key="4">
    <source>
        <dbReference type="Pfam" id="PF01420"/>
    </source>
</evidence>
<dbReference type="GO" id="GO:0003677">
    <property type="term" value="F:DNA binding"/>
    <property type="evidence" value="ECO:0007669"/>
    <property type="project" value="UniProtKB-KW"/>
</dbReference>
<dbReference type="InterPro" id="IPR052021">
    <property type="entry name" value="Type-I_RS_S_subunit"/>
</dbReference>
<organism evidence="5 6">
    <name type="scientific">Mycoplasma miroungirhinis</name>
    <dbReference type="NCBI Taxonomy" id="754516"/>
    <lineage>
        <taxon>Bacteria</taxon>
        <taxon>Bacillati</taxon>
        <taxon>Mycoplasmatota</taxon>
        <taxon>Mollicutes</taxon>
        <taxon>Mycoplasmataceae</taxon>
        <taxon>Mycoplasma</taxon>
    </lineage>
</organism>
<dbReference type="EMBL" id="CP053097">
    <property type="protein sequence ID" value="QJR44166.1"/>
    <property type="molecule type" value="Genomic_DNA"/>
</dbReference>
<accession>A0A6M4JDM3</accession>
<evidence type="ECO:0000256" key="3">
    <source>
        <dbReference type="ARBA" id="ARBA00023125"/>
    </source>
</evidence>
<dbReference type="PANTHER" id="PTHR30408:SF12">
    <property type="entry name" value="TYPE I RESTRICTION ENZYME MJAVIII SPECIFICITY SUBUNIT"/>
    <property type="match status" value="1"/>
</dbReference>
<dbReference type="PANTHER" id="PTHR30408">
    <property type="entry name" value="TYPE-1 RESTRICTION ENZYME ECOKI SPECIFICITY PROTEIN"/>
    <property type="match status" value="1"/>
</dbReference>
<dbReference type="AlphaFoldDB" id="A0A6M4JDM3"/>
<proteinExistence type="inferred from homology"/>
<comment type="similarity">
    <text evidence="1">Belongs to the type-I restriction system S methylase family.</text>
</comment>
<dbReference type="GO" id="GO:0009307">
    <property type="term" value="P:DNA restriction-modification system"/>
    <property type="evidence" value="ECO:0007669"/>
    <property type="project" value="UniProtKB-KW"/>
</dbReference>
<evidence type="ECO:0000313" key="6">
    <source>
        <dbReference type="Proteomes" id="UP000502118"/>
    </source>
</evidence>
<dbReference type="Gene3D" id="3.90.220.20">
    <property type="entry name" value="DNA methylase specificity domains"/>
    <property type="match status" value="2"/>
</dbReference>
<evidence type="ECO:0000313" key="5">
    <source>
        <dbReference type="EMBL" id="QJR44166.1"/>
    </source>
</evidence>
<evidence type="ECO:0000256" key="1">
    <source>
        <dbReference type="ARBA" id="ARBA00010923"/>
    </source>
</evidence>
<keyword evidence="6" id="KW-1185">Reference proteome</keyword>
<dbReference type="InterPro" id="IPR000055">
    <property type="entry name" value="Restrct_endonuc_typeI_TRD"/>
</dbReference>
<dbReference type="KEGG" id="mmio:HLA92_01830"/>
<keyword evidence="3" id="KW-0238">DNA-binding</keyword>
<name>A0A6M4JDM3_9MOLU</name>
<protein>
    <recommendedName>
        <fullName evidence="4">Type I restriction modification DNA specificity domain-containing protein</fullName>
    </recommendedName>
</protein>
<dbReference type="Proteomes" id="UP000502118">
    <property type="component" value="Chromosome"/>
</dbReference>
<dbReference type="SUPFAM" id="SSF116734">
    <property type="entry name" value="DNA methylase specificity domain"/>
    <property type="match status" value="2"/>
</dbReference>
<sequence>MKFIKDVAKIKNGSSNSDNNIENGIFPLFDRSKVIKHSNKYLFDSEGIIIPGEGKEFIPIYYKGKFDLHQRCYFIDIFSKDYLPKFLFYYIFYNNNYFSKVAVGSTVPSLRLRHIEQMQIPSTILEFQQHIVNTIGSVDDLIENYQKQLKYYYKIEDYLFSLYENYCEKINFEDAFLTFNGGVFKSDEYLVYSPFKLITIKNIEDLWLNTENISYLSKKNAISKYKLNIGDIVMTMTGNIGRVSVIDEKNCFLNQRLIKISSYSPLYLLSYLRKYKEHIILLSRGTAQKNLSLSDLLKINVYNSMQEIKDFSKYDSIFNKIIYIKCEIKKLLKIKSILLSKYFK</sequence>
<reference evidence="5 6" key="1">
    <citation type="submission" date="2020-05" db="EMBL/GenBank/DDBJ databases">
        <title>Novel Mycoplasma species detected in Mirounga angustirostris (northern elephant seal) from the USA.</title>
        <authorList>
            <person name="Volokhov D.V."/>
        </authorList>
    </citation>
    <scope>NUCLEOTIDE SEQUENCE [LARGE SCALE GENOMIC DNA]</scope>
    <source>
        <strain evidence="5 6">Mirounga ES2806-NAS</strain>
    </source>
</reference>
<dbReference type="InterPro" id="IPR044946">
    <property type="entry name" value="Restrct_endonuc_typeI_TRD_sf"/>
</dbReference>
<evidence type="ECO:0000256" key="2">
    <source>
        <dbReference type="ARBA" id="ARBA00022747"/>
    </source>
</evidence>
<gene>
    <name evidence="5" type="ORF">HLA92_01830</name>
</gene>
<feature type="domain" description="Type I restriction modification DNA specificity" evidence="4">
    <location>
        <begin position="180"/>
        <end position="301"/>
    </location>
</feature>
<dbReference type="RefSeq" id="WP_171112968.1">
    <property type="nucleotide sequence ID" value="NZ_CP053097.1"/>
</dbReference>
<feature type="domain" description="Type I restriction modification DNA specificity" evidence="4">
    <location>
        <begin position="2"/>
        <end position="146"/>
    </location>
</feature>
<dbReference type="Pfam" id="PF01420">
    <property type="entry name" value="Methylase_S"/>
    <property type="match status" value="2"/>
</dbReference>
<keyword evidence="2" id="KW-0680">Restriction system</keyword>